<evidence type="ECO:0000313" key="3">
    <source>
        <dbReference type="EMBL" id="CAL8089096.1"/>
    </source>
</evidence>
<dbReference type="PANTHER" id="PTHR31118:SF12">
    <property type="entry name" value="CYCLASE-LIKE PROTEIN 2"/>
    <property type="match status" value="1"/>
</dbReference>
<evidence type="ECO:0000256" key="1">
    <source>
        <dbReference type="ARBA" id="ARBA00007865"/>
    </source>
</evidence>
<feature type="signal peptide" evidence="2">
    <location>
        <begin position="1"/>
        <end position="30"/>
    </location>
</feature>
<dbReference type="InterPro" id="IPR007325">
    <property type="entry name" value="KFase/CYL"/>
</dbReference>
<dbReference type="Pfam" id="PF04199">
    <property type="entry name" value="Cyclase"/>
    <property type="match status" value="1"/>
</dbReference>
<evidence type="ECO:0000256" key="2">
    <source>
        <dbReference type="SAM" id="SignalP"/>
    </source>
</evidence>
<sequence length="294" mass="32807">MFSQTKAAVHVPSAYLLLLLQASSLSYCLANTNSLGKPEYIDLSYVIDDSTIFYPGQRFDYDLFKDVEGVNKTDAGFPFWFAMFSFCMGEHGGTHLDAPFHFNNQGWKLSEIPIDHLADVPAAIIDVERYVFALRQPDTFTLEIHHILEHEAKNGPIPIGGILIVRTGWSRFWPDKEKYLGRKSEGGTVTLNFPGVSGDAAQWLVVERRIVGIGIDTASIDIGNIRGHNFICHFIFCGNQVYLIENVANLDYLMGKVNAVSHRQCNLHLFVLPMKSNGTGGVARVLAYCKGIYL</sequence>
<accession>A0ABP1Q4Q3</accession>
<name>A0ABP1Q4Q3_9HEXA</name>
<dbReference type="Proteomes" id="UP001642540">
    <property type="component" value="Unassembled WGS sequence"/>
</dbReference>
<dbReference type="InterPro" id="IPR037175">
    <property type="entry name" value="KFase_sf"/>
</dbReference>
<reference evidence="3 4" key="1">
    <citation type="submission" date="2024-08" db="EMBL/GenBank/DDBJ databases">
        <authorList>
            <person name="Cucini C."/>
            <person name="Frati F."/>
        </authorList>
    </citation>
    <scope>NUCLEOTIDE SEQUENCE [LARGE SCALE GENOMIC DNA]</scope>
</reference>
<evidence type="ECO:0000313" key="4">
    <source>
        <dbReference type="Proteomes" id="UP001642540"/>
    </source>
</evidence>
<proteinExistence type="inferred from homology"/>
<gene>
    <name evidence="3" type="ORF">ODALV1_LOCUS7259</name>
</gene>
<evidence type="ECO:0008006" key="5">
    <source>
        <dbReference type="Google" id="ProtNLM"/>
    </source>
</evidence>
<organism evidence="3 4">
    <name type="scientific">Orchesella dallaii</name>
    <dbReference type="NCBI Taxonomy" id="48710"/>
    <lineage>
        <taxon>Eukaryota</taxon>
        <taxon>Metazoa</taxon>
        <taxon>Ecdysozoa</taxon>
        <taxon>Arthropoda</taxon>
        <taxon>Hexapoda</taxon>
        <taxon>Collembola</taxon>
        <taxon>Entomobryomorpha</taxon>
        <taxon>Entomobryoidea</taxon>
        <taxon>Orchesellidae</taxon>
        <taxon>Orchesellinae</taxon>
        <taxon>Orchesella</taxon>
    </lineage>
</organism>
<dbReference type="SUPFAM" id="SSF102198">
    <property type="entry name" value="Putative cyclase"/>
    <property type="match status" value="1"/>
</dbReference>
<dbReference type="Gene3D" id="3.50.30.50">
    <property type="entry name" value="Putative cyclase"/>
    <property type="match status" value="1"/>
</dbReference>
<dbReference type="EMBL" id="CAXLJM020000023">
    <property type="protein sequence ID" value="CAL8089096.1"/>
    <property type="molecule type" value="Genomic_DNA"/>
</dbReference>
<comment type="caution">
    <text evidence="3">The sequence shown here is derived from an EMBL/GenBank/DDBJ whole genome shotgun (WGS) entry which is preliminary data.</text>
</comment>
<dbReference type="PANTHER" id="PTHR31118">
    <property type="entry name" value="CYCLASE-LIKE PROTEIN 2"/>
    <property type="match status" value="1"/>
</dbReference>
<keyword evidence="4" id="KW-1185">Reference proteome</keyword>
<keyword evidence="2" id="KW-0732">Signal</keyword>
<feature type="chain" id="PRO_5046846762" description="Kynurenine formamidase" evidence="2">
    <location>
        <begin position="31"/>
        <end position="294"/>
    </location>
</feature>
<comment type="similarity">
    <text evidence="1">Belongs to the Cyclase 1 superfamily.</text>
</comment>
<protein>
    <recommendedName>
        <fullName evidence="5">Kynurenine formamidase</fullName>
    </recommendedName>
</protein>